<feature type="chain" id="PRO_5035434013" evidence="4">
    <location>
        <begin position="25"/>
        <end position="478"/>
    </location>
</feature>
<dbReference type="InterPro" id="IPR001611">
    <property type="entry name" value="Leu-rich_rpt"/>
</dbReference>
<keyword evidence="2" id="KW-0677">Repeat</keyword>
<evidence type="ECO:0000256" key="2">
    <source>
        <dbReference type="ARBA" id="ARBA00022737"/>
    </source>
</evidence>
<keyword evidence="3" id="KW-1133">Transmembrane helix</keyword>
<dbReference type="InterPro" id="IPR032675">
    <property type="entry name" value="LRR_dom_sf"/>
</dbReference>
<feature type="signal peptide" evidence="4">
    <location>
        <begin position="1"/>
        <end position="24"/>
    </location>
</feature>
<evidence type="ECO:0000256" key="1">
    <source>
        <dbReference type="ARBA" id="ARBA00022614"/>
    </source>
</evidence>
<dbReference type="AlphaFoldDB" id="A0A8K0GMV4"/>
<gene>
    <name evidence="5" type="ORF">ILUMI_02781</name>
</gene>
<dbReference type="EMBL" id="VTPC01001036">
    <property type="protein sequence ID" value="KAF2903403.1"/>
    <property type="molecule type" value="Genomic_DNA"/>
</dbReference>
<dbReference type="SUPFAM" id="SSF52058">
    <property type="entry name" value="L domain-like"/>
    <property type="match status" value="1"/>
</dbReference>
<sequence>MTLLMMNLQIFFIILFVWIQLVLAEDVFENSTDLCSKRCRCNLDDDTLRIDCVDTQMKHTIANWPDHPKNLMATFSHNEITTLETMPGSDAEDIKLVFSYCGIKYLETGLFQSCINIRFLDISHNLLESEQLSSDVFKGPYNNSLYQPIALEYLDLSYNQIHSLQKKVFEHTPNLKYLNLEGNALRVVDHVSCLALSRATQLHVLNLACNRLTELPSDAIKHFPNLTEINLAYNELDFVPIALGFVANSLQILNISNNPIIELEHNTFEGLENLLQLYSNNLTKLGNIRTHSFQSLKHLKILRLSHNKNLTEIDEDAFGKPSELEEVYLNDNSLISLLPNLLPWNQLKVLDISNNQFMCNCDLYNISTSLVDSIRNDKNGPYCLDPRSYISTEIYSLTNETCNIKPIRGQRRGNSPINGNLKVMRITLTTLIIVLIVATSVAMWLGYAKWRTYQRSLHYPFPNQIIYSPVATTEFPRF</sequence>
<evidence type="ECO:0000313" key="6">
    <source>
        <dbReference type="Proteomes" id="UP000801492"/>
    </source>
</evidence>
<dbReference type="Pfam" id="PF00560">
    <property type="entry name" value="LRR_1"/>
    <property type="match status" value="1"/>
</dbReference>
<dbReference type="SMART" id="SM00369">
    <property type="entry name" value="LRR_TYP"/>
    <property type="match status" value="6"/>
</dbReference>
<dbReference type="OrthoDB" id="635273at2759"/>
<name>A0A8K0GMV4_IGNLU</name>
<dbReference type="PANTHER" id="PTHR45712:SF22">
    <property type="entry name" value="INSULIN-LIKE GROWTH FACTOR-BINDING PROTEIN COMPLEX ACID LABILE SUBUNIT"/>
    <property type="match status" value="1"/>
</dbReference>
<dbReference type="InterPro" id="IPR050333">
    <property type="entry name" value="SLRP"/>
</dbReference>
<dbReference type="InterPro" id="IPR003591">
    <property type="entry name" value="Leu-rich_rpt_typical-subtyp"/>
</dbReference>
<keyword evidence="3" id="KW-0472">Membrane</keyword>
<organism evidence="5 6">
    <name type="scientific">Ignelater luminosus</name>
    <name type="common">Cucubano</name>
    <name type="synonym">Pyrophorus luminosus</name>
    <dbReference type="NCBI Taxonomy" id="2038154"/>
    <lineage>
        <taxon>Eukaryota</taxon>
        <taxon>Metazoa</taxon>
        <taxon>Ecdysozoa</taxon>
        <taxon>Arthropoda</taxon>
        <taxon>Hexapoda</taxon>
        <taxon>Insecta</taxon>
        <taxon>Pterygota</taxon>
        <taxon>Neoptera</taxon>
        <taxon>Endopterygota</taxon>
        <taxon>Coleoptera</taxon>
        <taxon>Polyphaga</taxon>
        <taxon>Elateriformia</taxon>
        <taxon>Elateroidea</taxon>
        <taxon>Elateridae</taxon>
        <taxon>Agrypninae</taxon>
        <taxon>Pyrophorini</taxon>
        <taxon>Ignelater</taxon>
    </lineage>
</organism>
<keyword evidence="1" id="KW-0433">Leucine-rich repeat</keyword>
<dbReference type="PANTHER" id="PTHR45712">
    <property type="entry name" value="AGAP008170-PA"/>
    <property type="match status" value="1"/>
</dbReference>
<evidence type="ECO:0000256" key="4">
    <source>
        <dbReference type="SAM" id="SignalP"/>
    </source>
</evidence>
<reference evidence="5" key="1">
    <citation type="submission" date="2019-08" db="EMBL/GenBank/DDBJ databases">
        <title>The genome of the North American firefly Photinus pyralis.</title>
        <authorList>
            <consortium name="Photinus pyralis genome working group"/>
            <person name="Fallon T.R."/>
            <person name="Sander Lower S.E."/>
            <person name="Weng J.-K."/>
        </authorList>
    </citation>
    <scope>NUCLEOTIDE SEQUENCE</scope>
    <source>
        <strain evidence="5">TRF0915ILg1</strain>
        <tissue evidence="5">Whole body</tissue>
    </source>
</reference>
<protein>
    <submittedName>
        <fullName evidence="5">Uncharacterized protein</fullName>
    </submittedName>
</protein>
<dbReference type="Gene3D" id="3.80.10.10">
    <property type="entry name" value="Ribonuclease Inhibitor"/>
    <property type="match status" value="3"/>
</dbReference>
<evidence type="ECO:0000313" key="5">
    <source>
        <dbReference type="EMBL" id="KAF2903403.1"/>
    </source>
</evidence>
<accession>A0A8K0GMV4</accession>
<proteinExistence type="predicted"/>
<dbReference type="Pfam" id="PF13855">
    <property type="entry name" value="LRR_8"/>
    <property type="match status" value="3"/>
</dbReference>
<keyword evidence="4" id="KW-0732">Signal</keyword>
<keyword evidence="3" id="KW-0812">Transmembrane</keyword>
<keyword evidence="6" id="KW-1185">Reference proteome</keyword>
<feature type="transmembrane region" description="Helical" evidence="3">
    <location>
        <begin position="426"/>
        <end position="447"/>
    </location>
</feature>
<evidence type="ECO:0000256" key="3">
    <source>
        <dbReference type="SAM" id="Phobius"/>
    </source>
</evidence>
<dbReference type="Proteomes" id="UP000801492">
    <property type="component" value="Unassembled WGS sequence"/>
</dbReference>
<dbReference type="PROSITE" id="PS51450">
    <property type="entry name" value="LRR"/>
    <property type="match status" value="4"/>
</dbReference>
<comment type="caution">
    <text evidence="5">The sequence shown here is derived from an EMBL/GenBank/DDBJ whole genome shotgun (WGS) entry which is preliminary data.</text>
</comment>